<dbReference type="Pfam" id="PF01554">
    <property type="entry name" value="MatE"/>
    <property type="match status" value="2"/>
</dbReference>
<proteinExistence type="predicted"/>
<comment type="caution">
    <text evidence="3">The sequence shown here is derived from an EMBL/GenBank/DDBJ whole genome shotgun (WGS) entry which is preliminary data.</text>
</comment>
<dbReference type="EMBL" id="QWLV01000002">
    <property type="protein sequence ID" value="RHW18299.1"/>
    <property type="molecule type" value="Genomic_DNA"/>
</dbReference>
<evidence type="ECO:0000256" key="2">
    <source>
        <dbReference type="SAM" id="Phobius"/>
    </source>
</evidence>
<dbReference type="GO" id="GO:0005886">
    <property type="term" value="C:plasma membrane"/>
    <property type="evidence" value="ECO:0007669"/>
    <property type="project" value="TreeGrafter"/>
</dbReference>
<dbReference type="RefSeq" id="WP_118863488.1">
    <property type="nucleotide sequence ID" value="NZ_QWLV01000002.1"/>
</dbReference>
<dbReference type="AlphaFoldDB" id="A0A396RPJ3"/>
<keyword evidence="2" id="KW-1133">Transmembrane helix</keyword>
<dbReference type="GO" id="GO:0042910">
    <property type="term" value="F:xenobiotic transmembrane transporter activity"/>
    <property type="evidence" value="ECO:0007669"/>
    <property type="project" value="InterPro"/>
</dbReference>
<keyword evidence="4" id="KW-1185">Reference proteome</keyword>
<feature type="transmembrane region" description="Helical" evidence="2">
    <location>
        <begin position="106"/>
        <end position="124"/>
    </location>
</feature>
<gene>
    <name evidence="3" type="ORF">D1610_07465</name>
</gene>
<evidence type="ECO:0000313" key="3">
    <source>
        <dbReference type="EMBL" id="RHW18299.1"/>
    </source>
</evidence>
<dbReference type="InterPro" id="IPR050222">
    <property type="entry name" value="MATE_MdtK"/>
</dbReference>
<accession>A0A396RPJ3</accession>
<feature type="transmembrane region" description="Helical" evidence="2">
    <location>
        <begin position="144"/>
        <end position="162"/>
    </location>
</feature>
<dbReference type="PANTHER" id="PTHR43298">
    <property type="entry name" value="MULTIDRUG RESISTANCE PROTEIN NORM-RELATED"/>
    <property type="match status" value="1"/>
</dbReference>
<feature type="transmembrane region" description="Helical" evidence="2">
    <location>
        <begin position="208"/>
        <end position="229"/>
    </location>
</feature>
<sequence>MDAAVSIPALTAPAPQSWRQELRALARLAGPLVGANLLQMAVGAVDVIFVARLGTVDLAAATLGVFMFNLLMFALIGLTSAAAPLIAAELGRRAHAVREVRRSFRMALWVAGAAAVPVILILAHGETLLLLAGQDAEVARRAGGFLNIVLFAIVPGVAAGVMRTAAAALGRPGWAFVVTGLALGVAILANWCLVFGNAGFPALGLKGSALASVVSLTVMMLAYIMILRFDRRLRRYRLFGRWWNTEWPRFFEIVRLGVPIMLTWVFEGALFGGAAILMGLIGVAEVAAHAIALNIAAIAFQIPFGVAQAATIRVGMAYGAMDRQWIARAGAVALSLGIGFMVVTASLIWLAPRLFVSAYVDVDAPANRLVVALAVQYLAVAAMFQLVDGAQAVAAGVLRGLQDTRVPMIIAGLGYWVAGFGASILLGFGFGWEGVGVWTGLAVGLLVVSVLLGWRWAWRERLGLTNFPEPTR</sequence>
<feature type="transmembrane region" description="Helical" evidence="2">
    <location>
        <begin position="286"/>
        <end position="304"/>
    </location>
</feature>
<feature type="transmembrane region" description="Helical" evidence="2">
    <location>
        <begin position="63"/>
        <end position="86"/>
    </location>
</feature>
<feature type="transmembrane region" description="Helical" evidence="2">
    <location>
        <begin position="325"/>
        <end position="349"/>
    </location>
</feature>
<reference evidence="3 4" key="1">
    <citation type="submission" date="2018-08" db="EMBL/GenBank/DDBJ databases">
        <title>The multiple taxonomic identification of Sphingomonas gilva.</title>
        <authorList>
            <person name="Zhu D."/>
            <person name="Zheng S."/>
        </authorList>
    </citation>
    <scope>NUCLEOTIDE SEQUENCE [LARGE SCALE GENOMIC DNA]</scope>
    <source>
        <strain evidence="3 4">ZDH117</strain>
    </source>
</reference>
<dbReference type="PANTHER" id="PTHR43298:SF2">
    <property type="entry name" value="FMN_FAD EXPORTER YEEO-RELATED"/>
    <property type="match status" value="1"/>
</dbReference>
<dbReference type="InterPro" id="IPR002528">
    <property type="entry name" value="MATE_fam"/>
</dbReference>
<keyword evidence="1" id="KW-0813">Transport</keyword>
<dbReference type="GO" id="GO:0015297">
    <property type="term" value="F:antiporter activity"/>
    <property type="evidence" value="ECO:0007669"/>
    <property type="project" value="InterPro"/>
</dbReference>
<dbReference type="OrthoDB" id="9780160at2"/>
<dbReference type="NCBIfam" id="TIGR00797">
    <property type="entry name" value="matE"/>
    <property type="match status" value="1"/>
</dbReference>
<evidence type="ECO:0000256" key="1">
    <source>
        <dbReference type="ARBA" id="ARBA00022448"/>
    </source>
</evidence>
<dbReference type="Proteomes" id="UP000266693">
    <property type="component" value="Unassembled WGS sequence"/>
</dbReference>
<feature type="transmembrane region" description="Helical" evidence="2">
    <location>
        <begin position="250"/>
        <end position="280"/>
    </location>
</feature>
<feature type="transmembrane region" description="Helical" evidence="2">
    <location>
        <begin position="174"/>
        <end position="196"/>
    </location>
</feature>
<feature type="transmembrane region" description="Helical" evidence="2">
    <location>
        <begin position="408"/>
        <end position="429"/>
    </location>
</feature>
<keyword evidence="2" id="KW-0812">Transmembrane</keyword>
<name>A0A396RPJ3_9SPHN</name>
<feature type="transmembrane region" description="Helical" evidence="2">
    <location>
        <begin position="435"/>
        <end position="454"/>
    </location>
</feature>
<evidence type="ECO:0000313" key="4">
    <source>
        <dbReference type="Proteomes" id="UP000266693"/>
    </source>
</evidence>
<feature type="transmembrane region" description="Helical" evidence="2">
    <location>
        <begin position="28"/>
        <end position="51"/>
    </location>
</feature>
<feature type="transmembrane region" description="Helical" evidence="2">
    <location>
        <begin position="369"/>
        <end position="387"/>
    </location>
</feature>
<keyword evidence="2" id="KW-0472">Membrane</keyword>
<protein>
    <submittedName>
        <fullName evidence="3">MATE family efflux transporter</fullName>
    </submittedName>
</protein>
<organism evidence="3 4">
    <name type="scientific">Sphingomonas gilva</name>
    <dbReference type="NCBI Taxonomy" id="2305907"/>
    <lineage>
        <taxon>Bacteria</taxon>
        <taxon>Pseudomonadati</taxon>
        <taxon>Pseudomonadota</taxon>
        <taxon>Alphaproteobacteria</taxon>
        <taxon>Sphingomonadales</taxon>
        <taxon>Sphingomonadaceae</taxon>
        <taxon>Sphingomonas</taxon>
    </lineage>
</organism>
<dbReference type="CDD" id="cd13131">
    <property type="entry name" value="MATE_NorM_like"/>
    <property type="match status" value="1"/>
</dbReference>